<feature type="region of interest" description="Disordered" evidence="8">
    <location>
        <begin position="1"/>
        <end position="42"/>
    </location>
</feature>
<dbReference type="SMART" id="SM00032">
    <property type="entry name" value="CCP"/>
    <property type="match status" value="3"/>
</dbReference>
<keyword evidence="1 6" id="KW-0245">EGF-like domain</keyword>
<dbReference type="InterPro" id="IPR003410">
    <property type="entry name" value="HYR_dom"/>
</dbReference>
<dbReference type="EMBL" id="JBJQND010000007">
    <property type="protein sequence ID" value="KAL3870938.1"/>
    <property type="molecule type" value="Genomic_DNA"/>
</dbReference>
<evidence type="ECO:0000313" key="12">
    <source>
        <dbReference type="EMBL" id="KAL3870938.1"/>
    </source>
</evidence>
<feature type="domain" description="HYR" evidence="10">
    <location>
        <begin position="39"/>
        <end position="123"/>
    </location>
</feature>
<evidence type="ECO:0000313" key="13">
    <source>
        <dbReference type="Proteomes" id="UP001634394"/>
    </source>
</evidence>
<evidence type="ECO:0000259" key="9">
    <source>
        <dbReference type="PROSITE" id="PS50026"/>
    </source>
</evidence>
<dbReference type="InterPro" id="IPR000742">
    <property type="entry name" value="EGF"/>
</dbReference>
<dbReference type="PROSITE" id="PS01186">
    <property type="entry name" value="EGF_2"/>
    <property type="match status" value="1"/>
</dbReference>
<protein>
    <recommendedName>
        <fullName evidence="14">Sushi, von Willebrand factor type A, EGF and pentraxin domain-containing protein 1-like</fullName>
    </recommendedName>
</protein>
<feature type="domain" description="EGF-like" evidence="9">
    <location>
        <begin position="242"/>
        <end position="278"/>
    </location>
</feature>
<feature type="disulfide bond" evidence="7">
    <location>
        <begin position="126"/>
        <end position="169"/>
    </location>
</feature>
<dbReference type="PANTHER" id="PTHR46343">
    <property type="entry name" value="HYR DOMAIN-CONTAINING PROTEIN"/>
    <property type="match status" value="1"/>
</dbReference>
<keyword evidence="13" id="KW-1185">Reference proteome</keyword>
<dbReference type="PROSITE" id="PS50026">
    <property type="entry name" value="EGF_3"/>
    <property type="match status" value="1"/>
</dbReference>
<reference evidence="12 13" key="1">
    <citation type="submission" date="2024-11" db="EMBL/GenBank/DDBJ databases">
        <title>Chromosome-level genome assembly of the freshwater bivalve Anodonta woodiana.</title>
        <authorList>
            <person name="Chen X."/>
        </authorList>
    </citation>
    <scope>NUCLEOTIDE SEQUENCE [LARGE SCALE GENOMIC DNA]</scope>
    <source>
        <strain evidence="12">MN2024</strain>
        <tissue evidence="12">Gills</tissue>
    </source>
</reference>
<dbReference type="PANTHER" id="PTHR46343:SF2">
    <property type="entry name" value="SUSHI_VON WILLEBRAND FACTOR TYPE A_EGF_PENTRAXIN DOMAIN-CONTAINING 1"/>
    <property type="match status" value="1"/>
</dbReference>
<keyword evidence="5" id="KW-0325">Glycoprotein</keyword>
<evidence type="ECO:0000256" key="7">
    <source>
        <dbReference type="PROSITE-ProRule" id="PRU00302"/>
    </source>
</evidence>
<feature type="domain" description="Sushi" evidence="11">
    <location>
        <begin position="124"/>
        <end position="184"/>
    </location>
</feature>
<dbReference type="AlphaFoldDB" id="A0ABD3WDS3"/>
<evidence type="ECO:0000256" key="3">
    <source>
        <dbReference type="ARBA" id="ARBA00022737"/>
    </source>
</evidence>
<feature type="compositionally biased region" description="Pro residues" evidence="8">
    <location>
        <begin position="27"/>
        <end position="41"/>
    </location>
</feature>
<dbReference type="SMART" id="SM00179">
    <property type="entry name" value="EGF_CA"/>
    <property type="match status" value="1"/>
</dbReference>
<feature type="domain" description="HYR" evidence="10">
    <location>
        <begin position="279"/>
        <end position="362"/>
    </location>
</feature>
<organism evidence="12 13">
    <name type="scientific">Sinanodonta woodiana</name>
    <name type="common">Chinese pond mussel</name>
    <name type="synonym">Anodonta woodiana</name>
    <dbReference type="NCBI Taxonomy" id="1069815"/>
    <lineage>
        <taxon>Eukaryota</taxon>
        <taxon>Metazoa</taxon>
        <taxon>Spiralia</taxon>
        <taxon>Lophotrochozoa</taxon>
        <taxon>Mollusca</taxon>
        <taxon>Bivalvia</taxon>
        <taxon>Autobranchia</taxon>
        <taxon>Heteroconchia</taxon>
        <taxon>Palaeoheterodonta</taxon>
        <taxon>Unionida</taxon>
        <taxon>Unionoidea</taxon>
        <taxon>Unionidae</taxon>
        <taxon>Unioninae</taxon>
        <taxon>Sinanodonta</taxon>
    </lineage>
</organism>
<evidence type="ECO:0008006" key="14">
    <source>
        <dbReference type="Google" id="ProtNLM"/>
    </source>
</evidence>
<dbReference type="InterPro" id="IPR001881">
    <property type="entry name" value="EGF-like_Ca-bd_dom"/>
</dbReference>
<dbReference type="CDD" id="cd00054">
    <property type="entry name" value="EGF_CA"/>
    <property type="match status" value="1"/>
</dbReference>
<evidence type="ECO:0000256" key="5">
    <source>
        <dbReference type="ARBA" id="ARBA00023180"/>
    </source>
</evidence>
<evidence type="ECO:0000259" key="11">
    <source>
        <dbReference type="PROSITE" id="PS50923"/>
    </source>
</evidence>
<dbReference type="FunFam" id="2.10.25.10:FF:000321">
    <property type="entry name" value="Protein delta homolog 1"/>
    <property type="match status" value="1"/>
</dbReference>
<evidence type="ECO:0000256" key="8">
    <source>
        <dbReference type="SAM" id="MobiDB-lite"/>
    </source>
</evidence>
<evidence type="ECO:0000256" key="6">
    <source>
        <dbReference type="PROSITE-ProRule" id="PRU00076"/>
    </source>
</evidence>
<dbReference type="InterPro" id="IPR035976">
    <property type="entry name" value="Sushi/SCR/CCP_sf"/>
</dbReference>
<keyword evidence="4 6" id="KW-1015">Disulfide bond</keyword>
<dbReference type="SUPFAM" id="SSF101447">
    <property type="entry name" value="Formin homology 2 domain (FH2 domain)"/>
    <property type="match status" value="1"/>
</dbReference>
<dbReference type="InterPro" id="IPR043555">
    <property type="entry name" value="SRPX-like"/>
</dbReference>
<dbReference type="Proteomes" id="UP001634394">
    <property type="component" value="Unassembled WGS sequence"/>
</dbReference>
<comment type="caution">
    <text evidence="6">Lacks conserved residue(s) required for the propagation of feature annotation.</text>
</comment>
<dbReference type="PROSITE" id="PS50923">
    <property type="entry name" value="SUSHI"/>
    <property type="match status" value="2"/>
</dbReference>
<dbReference type="SUPFAM" id="SSF57535">
    <property type="entry name" value="Complement control module/SCR domain"/>
    <property type="match status" value="2"/>
</dbReference>
<dbReference type="InterPro" id="IPR000436">
    <property type="entry name" value="Sushi_SCR_CCP_dom"/>
</dbReference>
<dbReference type="PROSITE" id="PS50825">
    <property type="entry name" value="HYR"/>
    <property type="match status" value="2"/>
</dbReference>
<keyword evidence="7" id="KW-0768">Sushi</keyword>
<accession>A0ABD3WDS3</accession>
<gene>
    <name evidence="12" type="ORF">ACJMK2_038966</name>
</gene>
<comment type="caution">
    <text evidence="12">The sequence shown here is derived from an EMBL/GenBank/DDBJ whole genome shotgun (WGS) entry which is preliminary data.</text>
</comment>
<dbReference type="Pfam" id="PF00084">
    <property type="entry name" value="Sushi"/>
    <property type="match status" value="2"/>
</dbReference>
<evidence type="ECO:0000256" key="2">
    <source>
        <dbReference type="ARBA" id="ARBA00022729"/>
    </source>
</evidence>
<sequence length="495" mass="54022">MASGREMYGATAKKPKRRTKRGWFFWSPPPPPPPPPPPLDTTPPTLTCPPNIAVTVSQLLQTSTSVTWTEPIASDNIDGVIYPSRNGAGPGSTFNEGLSSVVYTAIDSTGNSATCSLSISVTVVRCSTPLYSSPGTFSCSPSDLIAGSSCYFYCTKAGYELVGSSVTSCIISGTWYNDIPKCQRVTCGDPGTIDHGSTVSNGFYYGNTVRYTCDIYYNLTGVSVRTCQENKTWSGLEPKCQYVNSCESRPCQNGATCINKLDDYTCVCGPGWSGKNCSLDIQPAVFQDCPASIIKHTSTPTANVIWTAPLYSDPLGRNLTLFSNYPRNNWEFPWGDFTVQYNVLKTSNGLWTNCTFPLKVRPFECIPLGVPQNGITLCNGWKTDYFRICLGICLQGFGFLPMETGTQWFMCTASGYWIPVNQGNLPSCYAPYANNTLTFKGISVPVVADCSTPNARTSLGRFYVDSLMADGNVKDMCTDYKDECIPENVEIRCQP</sequence>
<proteinExistence type="predicted"/>
<dbReference type="InterPro" id="IPR000152">
    <property type="entry name" value="EGF-type_Asp/Asn_hydroxyl_site"/>
</dbReference>
<feature type="disulfide bond" evidence="6">
    <location>
        <begin position="268"/>
        <end position="277"/>
    </location>
</feature>
<dbReference type="PROSITE" id="PS00022">
    <property type="entry name" value="EGF_1"/>
    <property type="match status" value="1"/>
</dbReference>
<keyword evidence="3" id="KW-0677">Repeat</keyword>
<dbReference type="PROSITE" id="PS00010">
    <property type="entry name" value="ASX_HYDROXYL"/>
    <property type="match status" value="1"/>
</dbReference>
<feature type="disulfide bond" evidence="7">
    <location>
        <begin position="213"/>
        <end position="240"/>
    </location>
</feature>
<dbReference type="SUPFAM" id="SSF57196">
    <property type="entry name" value="EGF/Laminin"/>
    <property type="match status" value="1"/>
</dbReference>
<keyword evidence="2" id="KW-0732">Signal</keyword>
<name>A0ABD3WDS3_SINWO</name>
<feature type="domain" description="Sushi" evidence="11">
    <location>
        <begin position="185"/>
        <end position="242"/>
    </location>
</feature>
<dbReference type="CDD" id="cd00033">
    <property type="entry name" value="CCP"/>
    <property type="match status" value="2"/>
</dbReference>
<dbReference type="SMART" id="SM00181">
    <property type="entry name" value="EGF"/>
    <property type="match status" value="1"/>
</dbReference>
<evidence type="ECO:0000256" key="1">
    <source>
        <dbReference type="ARBA" id="ARBA00022536"/>
    </source>
</evidence>
<dbReference type="Gene3D" id="2.10.70.10">
    <property type="entry name" value="Complement Module, domain 1"/>
    <property type="match status" value="2"/>
</dbReference>
<dbReference type="Pfam" id="PF00008">
    <property type="entry name" value="EGF"/>
    <property type="match status" value="1"/>
</dbReference>
<dbReference type="Gene3D" id="2.10.25.10">
    <property type="entry name" value="Laminin"/>
    <property type="match status" value="1"/>
</dbReference>
<evidence type="ECO:0000259" key="10">
    <source>
        <dbReference type="PROSITE" id="PS50825"/>
    </source>
</evidence>
<evidence type="ECO:0000256" key="4">
    <source>
        <dbReference type="ARBA" id="ARBA00023157"/>
    </source>
</evidence>
<dbReference type="Pfam" id="PF02494">
    <property type="entry name" value="HYR"/>
    <property type="match status" value="2"/>
</dbReference>